<dbReference type="EMBL" id="JWIC01000005">
    <property type="protein sequence ID" value="KID57142.1"/>
    <property type="molecule type" value="Genomic_DNA"/>
</dbReference>
<proteinExistence type="predicted"/>
<evidence type="ECO:0000313" key="2">
    <source>
        <dbReference type="EMBL" id="KID57142.1"/>
    </source>
</evidence>
<name>A0A0C1QQ10_9GAMM</name>
<dbReference type="Proteomes" id="UP000031327">
    <property type="component" value="Unassembled WGS sequence"/>
</dbReference>
<protein>
    <recommendedName>
        <fullName evidence="4">Pentapeptide repeat-containing protein</fullName>
    </recommendedName>
</protein>
<dbReference type="OrthoDB" id="7366205at2"/>
<comment type="caution">
    <text evidence="2">The sequence shown here is derived from an EMBL/GenBank/DDBJ whole genome shotgun (WGS) entry which is preliminary data.</text>
</comment>
<feature type="transmembrane region" description="Helical" evidence="1">
    <location>
        <begin position="463"/>
        <end position="483"/>
    </location>
</feature>
<accession>A0A0C1QQ10</accession>
<dbReference type="InterPro" id="IPR001646">
    <property type="entry name" value="5peptide_repeat"/>
</dbReference>
<dbReference type="RefSeq" id="WP_039608919.1">
    <property type="nucleotide sequence ID" value="NZ_JWIC01000005.1"/>
</dbReference>
<dbReference type="Pfam" id="PF13576">
    <property type="entry name" value="Pentapeptide_3"/>
    <property type="match status" value="2"/>
</dbReference>
<feature type="transmembrane region" description="Helical" evidence="1">
    <location>
        <begin position="503"/>
        <end position="525"/>
    </location>
</feature>
<feature type="transmembrane region" description="Helical" evidence="1">
    <location>
        <begin position="435"/>
        <end position="456"/>
    </location>
</feature>
<keyword evidence="1" id="KW-1133">Transmembrane helix</keyword>
<organism evidence="2 3">
    <name type="scientific">Pseudoalteromonas luteoviolacea</name>
    <dbReference type="NCBI Taxonomy" id="43657"/>
    <lineage>
        <taxon>Bacteria</taxon>
        <taxon>Pseudomonadati</taxon>
        <taxon>Pseudomonadota</taxon>
        <taxon>Gammaproteobacteria</taxon>
        <taxon>Alteromonadales</taxon>
        <taxon>Pseudoalteromonadaceae</taxon>
        <taxon>Pseudoalteromonas</taxon>
    </lineage>
</organism>
<reference evidence="2 3" key="1">
    <citation type="submission" date="2014-12" db="EMBL/GenBank/DDBJ databases">
        <title>Draft Genome Sequence of Pseudoalteromonas luteoviolacea HI1.</title>
        <authorList>
            <person name="Asahina A.Y."/>
            <person name="Hadfield M.G."/>
        </authorList>
    </citation>
    <scope>NUCLEOTIDE SEQUENCE [LARGE SCALE GENOMIC DNA]</scope>
    <source>
        <strain evidence="2 3">HI1</strain>
    </source>
</reference>
<evidence type="ECO:0000313" key="3">
    <source>
        <dbReference type="Proteomes" id="UP000031327"/>
    </source>
</evidence>
<keyword evidence="1" id="KW-0472">Membrane</keyword>
<keyword evidence="1" id="KW-0812">Transmembrane</keyword>
<dbReference type="Gene3D" id="2.160.20.80">
    <property type="entry name" value="E3 ubiquitin-protein ligase SopA"/>
    <property type="match status" value="1"/>
</dbReference>
<evidence type="ECO:0000256" key="1">
    <source>
        <dbReference type="SAM" id="Phobius"/>
    </source>
</evidence>
<sequence length="531" mass="59846">MEKELDLGKLLAQEAQLDEPVSLWGENALLLWLKGKDAWNQWMEENPGAEVSFAHVIFDNQKLKKHFPDYFNTQEETLFDEVEEFCFEGFIFGGDTDFSKATFNGIASFNNSTFKGDVNFSNSIFNTYAFFQESSFSGEVDFIESTFSDDAYFDNSTFSDHTRFKKVIFSGGADFKNVTFSGYTVFSGATFSGDANFKRAGFSGLADFVSVNFNNGVDFTKANFIFDISFGGTQFNGLLDFLGANFLGEALFRDVTFSNSANFSNTAFCSTADFNNANFGGYADFLEAIFSDHVEFNNAVFESTFKFKPNSSEEVVSLDFRGAAFNKLFLISGNYTCIPDLRQTKTSHHLDLSELKVQLKRTAEGVGAIGERAIDPLDSERLCRLKEIAESNKDQIRALAFHADEQRASRWIALNPWQSILDSFYSLTSNYGQSIFRPFVFLMMSIFVFSHVTISYADSKKDVQLTTAIVISVATVTPFMAISKDARSNNIKKIFSNDIPESYVMYGYFHSFCSFIFIFLIGLGLRNRFRI</sequence>
<gene>
    <name evidence="2" type="ORF">JF50_07830</name>
</gene>
<dbReference type="AlphaFoldDB" id="A0A0C1QQ10"/>
<evidence type="ECO:0008006" key="4">
    <source>
        <dbReference type="Google" id="ProtNLM"/>
    </source>
</evidence>